<accession>A0ACC6MNZ1</accession>
<sequence>MTRVPIGEAMQRRMLVTLLAILVVLYGVAAAQAPLPAHTRGSGSLPGLR</sequence>
<name>A0ACC6MNZ1_MYCPF</name>
<protein>
    <submittedName>
        <fullName evidence="1">Uncharacterized protein</fullName>
    </submittedName>
</protein>
<evidence type="ECO:0000313" key="1">
    <source>
        <dbReference type="EMBL" id="MDZ5088587.1"/>
    </source>
</evidence>
<evidence type="ECO:0000313" key="2">
    <source>
        <dbReference type="Proteomes" id="UP001289645"/>
    </source>
</evidence>
<comment type="caution">
    <text evidence="1">The sequence shown here is derived from an EMBL/GenBank/DDBJ whole genome shotgun (WGS) entry which is preliminary data.</text>
</comment>
<dbReference type="EMBL" id="JAOXLN010000035">
    <property type="protein sequence ID" value="MDZ5088587.1"/>
    <property type="molecule type" value="Genomic_DNA"/>
</dbReference>
<reference evidence="1 2" key="1">
    <citation type="journal article" date="2021" name="Chemosphere">
        <title>Bioballs carrying a syntrophic Rhodococcus and Mycolicibacterium consortium for simultaneous sorption and biodegradation of fuel oil in contaminated freshwater.</title>
        <authorList>
            <person name="Naloka K."/>
            <person name="Polrit D."/>
            <person name="Muangchinda C."/>
            <person name="Thoetkiattikul H."/>
            <person name="Pinyakong O."/>
        </authorList>
    </citation>
    <scope>NUCLEOTIDE SEQUENCE [LARGE SCALE GENOMIC DNA]</scope>
    <source>
        <strain evidence="1 2">J101</strain>
    </source>
</reference>
<organism evidence="1 2">
    <name type="scientific">Mycolicibacterium parafortuitum</name>
    <name type="common">Mycobacterium parafortuitum</name>
    <dbReference type="NCBI Taxonomy" id="39692"/>
    <lineage>
        <taxon>Bacteria</taxon>
        <taxon>Bacillati</taxon>
        <taxon>Actinomycetota</taxon>
        <taxon>Actinomycetes</taxon>
        <taxon>Mycobacteriales</taxon>
        <taxon>Mycobacteriaceae</taxon>
        <taxon>Mycolicibacterium</taxon>
    </lineage>
</organism>
<dbReference type="Proteomes" id="UP001289645">
    <property type="component" value="Unassembled WGS sequence"/>
</dbReference>
<keyword evidence="2" id="KW-1185">Reference proteome</keyword>
<gene>
    <name evidence="1" type="ORF">OHX15_24605</name>
</gene>
<proteinExistence type="predicted"/>